<evidence type="ECO:0000256" key="4">
    <source>
        <dbReference type="ARBA" id="ARBA00022598"/>
    </source>
</evidence>
<dbReference type="KEGG" id="nba:CUN60_05070"/>
<dbReference type="InterPro" id="IPR006195">
    <property type="entry name" value="aa-tRNA-synth_II"/>
</dbReference>
<dbReference type="InterPro" id="IPR044140">
    <property type="entry name" value="ProRS_anticodon_short"/>
</dbReference>
<dbReference type="PANTHER" id="PTHR42753">
    <property type="entry name" value="MITOCHONDRIAL RIBOSOME PROTEIN L39/PROLYL-TRNA LIGASE FAMILY MEMBER"/>
    <property type="match status" value="1"/>
</dbReference>
<protein>
    <recommendedName>
        <fullName evidence="10">Proline--tRNA ligase</fullName>
        <ecNumber evidence="10">6.1.1.15</ecNumber>
    </recommendedName>
    <alternativeName>
        <fullName evidence="10">Prolyl-tRNA synthetase</fullName>
        <shortName evidence="10">ProRS</shortName>
    </alternativeName>
</protein>
<dbReference type="InterPro" id="IPR033730">
    <property type="entry name" value="ProRS_core_prok"/>
</dbReference>
<evidence type="ECO:0000256" key="10">
    <source>
        <dbReference type="HAMAP-Rule" id="MF_01569"/>
    </source>
</evidence>
<dbReference type="NCBIfam" id="NF006625">
    <property type="entry name" value="PRK09194.1"/>
    <property type="match status" value="1"/>
</dbReference>
<dbReference type="Pfam" id="PF03129">
    <property type="entry name" value="HGTP_anticodon"/>
    <property type="match status" value="1"/>
</dbReference>
<dbReference type="PRINTS" id="PR01046">
    <property type="entry name" value="TRNASYNTHPRO"/>
</dbReference>
<evidence type="ECO:0000313" key="12">
    <source>
        <dbReference type="EMBL" id="AUR51689.1"/>
    </source>
</evidence>
<dbReference type="GO" id="GO:0005829">
    <property type="term" value="C:cytosol"/>
    <property type="evidence" value="ECO:0007669"/>
    <property type="project" value="TreeGrafter"/>
</dbReference>
<evidence type="ECO:0000256" key="8">
    <source>
        <dbReference type="ARBA" id="ARBA00023146"/>
    </source>
</evidence>
<evidence type="ECO:0000259" key="11">
    <source>
        <dbReference type="PROSITE" id="PS50862"/>
    </source>
</evidence>
<dbReference type="GO" id="GO:0002161">
    <property type="term" value="F:aminoacyl-tRNA deacylase activity"/>
    <property type="evidence" value="ECO:0007669"/>
    <property type="project" value="InterPro"/>
</dbReference>
<comment type="subunit">
    <text evidence="2 10">Homodimer.</text>
</comment>
<dbReference type="GO" id="GO:0004827">
    <property type="term" value="F:proline-tRNA ligase activity"/>
    <property type="evidence" value="ECO:0007669"/>
    <property type="project" value="UniProtKB-UniRule"/>
</dbReference>
<dbReference type="FunFam" id="3.30.930.10:FF:000043">
    <property type="entry name" value="Proline--tRNA ligase"/>
    <property type="match status" value="1"/>
</dbReference>
<dbReference type="AlphaFoldDB" id="A0A2I7N5F5"/>
<feature type="domain" description="Aminoacyl-transfer RNA synthetases class-II family profile" evidence="11">
    <location>
        <begin position="33"/>
        <end position="465"/>
    </location>
</feature>
<proteinExistence type="inferred from homology"/>
<dbReference type="InterPro" id="IPR036754">
    <property type="entry name" value="YbaK/aa-tRNA-synt-asso_dom_sf"/>
</dbReference>
<dbReference type="InterPro" id="IPR002314">
    <property type="entry name" value="aa-tRNA-synt_IIb"/>
</dbReference>
<dbReference type="PROSITE" id="PS50862">
    <property type="entry name" value="AA_TRNA_LIGASE_II"/>
    <property type="match status" value="1"/>
</dbReference>
<sequence>MRASKYYIVTAKEAPSEAELISHKLMLRAGLIKRLSSGIYTWLPMGLKIVRKIERVVREEMNAIGSMEMLMPAVQPAEIWQESGRWEFYGKELLRMKDRHERDFCLGPTHEEVVTDTIRKDVKSYKQLPLSVYQIQTKFRDEVRPRFGVMRAREFVMKDAYSFHADYDSLVVHYNQMYQAYCNVFNRLGLKFRPVAADTGSIGGTGSHEFQVLADSGEDIVVYSDECDYAANLELAESLPSRSERPQSKASMLKVATPTQKTCEEVTEMLGVDLATSVKSLVFLGVDNKPVLLLIRGDDTLNEIKAGKLKQLKEPLEFASQEMIKEAFNCQPGFIGPVGFDGVVIADREVGLLADFVCGANEDGYHLTGVNFGVDCKEPLIADIRNVREGDPTPDGKGKIKLCRGIEVGHVFQLRTKYSEAMNVTYLDQNGKSQLMEMGCYGIGVTRILGASIEQNNDESGIVFPLNMAPFELIITPANYNKSEVVRLEADRLYDKFKAAGIDVILDDRNERIGFLLADSELLGIPYRVVVGEKTLLEGKVELYNRKTRETELVELDMIVQNLVRQIENERS</sequence>
<dbReference type="InterPro" id="IPR004500">
    <property type="entry name" value="Pro-tRNA-synth_IIa_bac-type"/>
</dbReference>
<keyword evidence="3 10" id="KW-0963">Cytoplasm</keyword>
<dbReference type="EC" id="6.1.1.15" evidence="10"/>
<dbReference type="EMBL" id="CP024847">
    <property type="protein sequence ID" value="AUR51689.1"/>
    <property type="molecule type" value="Genomic_DNA"/>
</dbReference>
<dbReference type="CDD" id="cd00861">
    <property type="entry name" value="ProRS_anticodon_short"/>
    <property type="match status" value="1"/>
</dbReference>
<dbReference type="InterPro" id="IPR004154">
    <property type="entry name" value="Anticodon-bd"/>
</dbReference>
<keyword evidence="8 10" id="KW-0030">Aminoacyl-tRNA synthetase</keyword>
<dbReference type="RefSeq" id="WP_102950988.1">
    <property type="nucleotide sequence ID" value="NZ_CP024847.1"/>
</dbReference>
<dbReference type="Pfam" id="PF00587">
    <property type="entry name" value="tRNA-synt_2b"/>
    <property type="match status" value="1"/>
</dbReference>
<evidence type="ECO:0000256" key="6">
    <source>
        <dbReference type="ARBA" id="ARBA00022840"/>
    </source>
</evidence>
<dbReference type="InterPro" id="IPR050062">
    <property type="entry name" value="Pro-tRNA_synthetase"/>
</dbReference>
<dbReference type="FunFam" id="3.30.930.10:FF:000097">
    <property type="entry name" value="Proline--tRNA ligase"/>
    <property type="match status" value="1"/>
</dbReference>
<dbReference type="Gene3D" id="3.30.930.10">
    <property type="entry name" value="Bira Bifunctional Protein, Domain 2"/>
    <property type="match status" value="2"/>
</dbReference>
<dbReference type="InterPro" id="IPR023717">
    <property type="entry name" value="Pro-tRNA-Synthase_IIa_type1"/>
</dbReference>
<evidence type="ECO:0000256" key="1">
    <source>
        <dbReference type="ARBA" id="ARBA00004496"/>
    </source>
</evidence>
<dbReference type="GO" id="GO:0006433">
    <property type="term" value="P:prolyl-tRNA aminoacylation"/>
    <property type="evidence" value="ECO:0007669"/>
    <property type="project" value="UniProtKB-UniRule"/>
</dbReference>
<dbReference type="NCBIfam" id="TIGR00409">
    <property type="entry name" value="proS_fam_II"/>
    <property type="match status" value="1"/>
</dbReference>
<dbReference type="Pfam" id="PF04073">
    <property type="entry name" value="tRNA_edit"/>
    <property type="match status" value="1"/>
</dbReference>
<keyword evidence="13" id="KW-1185">Reference proteome</keyword>
<gene>
    <name evidence="10" type="primary">proS</name>
    <name evidence="12" type="ORF">CUN60_05070</name>
</gene>
<dbReference type="OrthoDB" id="9809052at2"/>
<dbReference type="SUPFAM" id="SSF55681">
    <property type="entry name" value="Class II aaRS and biotin synthetases"/>
    <property type="match status" value="1"/>
</dbReference>
<evidence type="ECO:0000256" key="2">
    <source>
        <dbReference type="ARBA" id="ARBA00011738"/>
    </source>
</evidence>
<evidence type="ECO:0000256" key="5">
    <source>
        <dbReference type="ARBA" id="ARBA00022741"/>
    </source>
</evidence>
<dbReference type="Gene3D" id="3.40.50.800">
    <property type="entry name" value="Anticodon-binding domain"/>
    <property type="match status" value="1"/>
</dbReference>
<evidence type="ECO:0000313" key="13">
    <source>
        <dbReference type="Proteomes" id="UP000236655"/>
    </source>
</evidence>
<name>A0A2I7N5F5_9NEIS</name>
<dbReference type="CDD" id="cd04334">
    <property type="entry name" value="ProRS-INS"/>
    <property type="match status" value="1"/>
</dbReference>
<comment type="domain">
    <text evidence="10">Consists of three domains: the N-terminal catalytic domain, the editing domain and the C-terminal anticodon-binding domain.</text>
</comment>
<dbReference type="InterPro" id="IPR002316">
    <property type="entry name" value="Pro-tRNA-ligase_IIa"/>
</dbReference>
<dbReference type="PANTHER" id="PTHR42753:SF2">
    <property type="entry name" value="PROLINE--TRNA LIGASE"/>
    <property type="match status" value="1"/>
</dbReference>
<dbReference type="SUPFAM" id="SSF52954">
    <property type="entry name" value="Class II aaRS ABD-related"/>
    <property type="match status" value="1"/>
</dbReference>
<evidence type="ECO:0000256" key="3">
    <source>
        <dbReference type="ARBA" id="ARBA00022490"/>
    </source>
</evidence>
<evidence type="ECO:0000256" key="9">
    <source>
        <dbReference type="ARBA" id="ARBA00047671"/>
    </source>
</evidence>
<comment type="similarity">
    <text evidence="10">Belongs to the class-II aminoacyl-tRNA synthetase family. ProS type 1 subfamily.</text>
</comment>
<dbReference type="CDD" id="cd00779">
    <property type="entry name" value="ProRS_core_prok"/>
    <property type="match status" value="1"/>
</dbReference>
<dbReference type="HAMAP" id="MF_01569">
    <property type="entry name" value="Pro_tRNA_synth_type1"/>
    <property type="match status" value="1"/>
</dbReference>
<organism evidence="12 13">
    <name type="scientific">Aquella oligotrophica</name>
    <dbReference type="NCBI Taxonomy" id="2067065"/>
    <lineage>
        <taxon>Bacteria</taxon>
        <taxon>Pseudomonadati</taxon>
        <taxon>Pseudomonadota</taxon>
        <taxon>Betaproteobacteria</taxon>
        <taxon>Neisseriales</taxon>
        <taxon>Neisseriaceae</taxon>
        <taxon>Aquella</taxon>
    </lineage>
</organism>
<dbReference type="InterPro" id="IPR007214">
    <property type="entry name" value="YbaK/aa-tRNA-synth-assoc-dom"/>
</dbReference>
<evidence type="ECO:0000256" key="7">
    <source>
        <dbReference type="ARBA" id="ARBA00022917"/>
    </source>
</evidence>
<dbReference type="PIRSF" id="PIRSF001535">
    <property type="entry name" value="ProRS_1"/>
    <property type="match status" value="1"/>
</dbReference>
<dbReference type="InterPro" id="IPR036621">
    <property type="entry name" value="Anticodon-bd_dom_sf"/>
</dbReference>
<accession>A0A2I7N5F5</accession>
<comment type="subcellular location">
    <subcellularLocation>
        <location evidence="1 10">Cytoplasm</location>
    </subcellularLocation>
</comment>
<dbReference type="InterPro" id="IPR045864">
    <property type="entry name" value="aa-tRNA-synth_II/BPL/LPL"/>
</dbReference>
<reference evidence="13" key="1">
    <citation type="submission" date="2017-11" db="EMBL/GenBank/DDBJ databases">
        <authorList>
            <person name="Chan K.G."/>
            <person name="Lee L.S."/>
        </authorList>
    </citation>
    <scope>NUCLEOTIDE SEQUENCE [LARGE SCALE GENOMIC DNA]</scope>
    <source>
        <strain evidence="13">DSM 100970</strain>
    </source>
</reference>
<keyword evidence="7 10" id="KW-0648">Protein biosynthesis</keyword>
<comment type="function">
    <text evidence="10">Catalyzes the attachment of proline to tRNA(Pro) in a two-step reaction: proline is first activated by ATP to form Pro-AMP and then transferred to the acceptor end of tRNA(Pro). As ProRS can inadvertently accommodate and process non-cognate amino acids such as alanine and cysteine, to avoid such errors it has two additional distinct editing activities against alanine. One activity is designated as 'pretransfer' editing and involves the tRNA(Pro)-independent hydrolysis of activated Ala-AMP. The other activity is designated 'posttransfer' editing and involves deacylation of mischarged Ala-tRNA(Pro). The misacylated Cys-tRNA(Pro) is not edited by ProRS.</text>
</comment>
<comment type="catalytic activity">
    <reaction evidence="9 10">
        <text>tRNA(Pro) + L-proline + ATP = L-prolyl-tRNA(Pro) + AMP + diphosphate</text>
        <dbReference type="Rhea" id="RHEA:14305"/>
        <dbReference type="Rhea" id="RHEA-COMP:9700"/>
        <dbReference type="Rhea" id="RHEA-COMP:9702"/>
        <dbReference type="ChEBI" id="CHEBI:30616"/>
        <dbReference type="ChEBI" id="CHEBI:33019"/>
        <dbReference type="ChEBI" id="CHEBI:60039"/>
        <dbReference type="ChEBI" id="CHEBI:78442"/>
        <dbReference type="ChEBI" id="CHEBI:78532"/>
        <dbReference type="ChEBI" id="CHEBI:456215"/>
        <dbReference type="EC" id="6.1.1.15"/>
    </reaction>
</comment>
<keyword evidence="6 10" id="KW-0067">ATP-binding</keyword>
<dbReference type="GO" id="GO:0005524">
    <property type="term" value="F:ATP binding"/>
    <property type="evidence" value="ECO:0007669"/>
    <property type="project" value="UniProtKB-UniRule"/>
</dbReference>
<keyword evidence="5 10" id="KW-0547">Nucleotide-binding</keyword>
<keyword evidence="4 10" id="KW-0436">Ligase</keyword>
<dbReference type="Gene3D" id="3.90.960.10">
    <property type="entry name" value="YbaK/aminoacyl-tRNA synthetase-associated domain"/>
    <property type="match status" value="1"/>
</dbReference>
<dbReference type="Proteomes" id="UP000236655">
    <property type="component" value="Chromosome"/>
</dbReference>
<dbReference type="SUPFAM" id="SSF55826">
    <property type="entry name" value="YbaK/ProRS associated domain"/>
    <property type="match status" value="1"/>
</dbReference>